<keyword evidence="1" id="KW-0472">Membrane</keyword>
<accession>A0A8D5U4Y9</accession>
<keyword evidence="3" id="KW-1185">Reference proteome</keyword>
<dbReference type="AlphaFoldDB" id="A0A8D5U4Y9"/>
<sequence>MSFSKLINYYSYVIALTILFIIVALALGPLAPIDEPTHFPNYDLEIPVGLSFSGFILLIVFIIVTVLFWGSESMLVNSIIDSSALSFAILNYLNFYLIYTIWKPEIYVLPLFFYVKYGSAPPELILDFGQIALIVFFYRLYRRIKSR</sequence>
<feature type="transmembrane region" description="Helical" evidence="1">
    <location>
        <begin position="7"/>
        <end position="28"/>
    </location>
</feature>
<evidence type="ECO:0000256" key="1">
    <source>
        <dbReference type="SAM" id="Phobius"/>
    </source>
</evidence>
<gene>
    <name evidence="2" type="ORF">KN1_06540</name>
</gene>
<dbReference type="KEGG" id="csty:KN1_06540"/>
<dbReference type="GeneID" id="66162412"/>
<feature type="transmembrane region" description="Helical" evidence="1">
    <location>
        <begin position="122"/>
        <end position="141"/>
    </location>
</feature>
<feature type="transmembrane region" description="Helical" evidence="1">
    <location>
        <begin position="48"/>
        <end position="70"/>
    </location>
</feature>
<dbReference type="RefSeq" id="WP_221289392.1">
    <property type="nucleotide sequence ID" value="NZ_AP024597.1"/>
</dbReference>
<name>A0A8D5U4Y9_9CREN</name>
<organism evidence="2 3">
    <name type="scientific">Stygiolobus caldivivus</name>
    <dbReference type="NCBI Taxonomy" id="2824673"/>
    <lineage>
        <taxon>Archaea</taxon>
        <taxon>Thermoproteota</taxon>
        <taxon>Thermoprotei</taxon>
        <taxon>Sulfolobales</taxon>
        <taxon>Sulfolobaceae</taxon>
        <taxon>Stygiolobus</taxon>
    </lineage>
</organism>
<dbReference type="Proteomes" id="UP000825123">
    <property type="component" value="Chromosome"/>
</dbReference>
<reference evidence="2 3" key="1">
    <citation type="submission" date="2021-04" db="EMBL/GenBank/DDBJ databases">
        <title>Complete genome sequence of Stygiolobus sp. KN-1.</title>
        <authorList>
            <person name="Nakamura K."/>
            <person name="Sakai H."/>
            <person name="Kurosawa N."/>
        </authorList>
    </citation>
    <scope>NUCLEOTIDE SEQUENCE [LARGE SCALE GENOMIC DNA]</scope>
    <source>
        <strain evidence="2 3">KN-1</strain>
    </source>
</reference>
<keyword evidence="1" id="KW-0812">Transmembrane</keyword>
<keyword evidence="1" id="KW-1133">Transmembrane helix</keyword>
<evidence type="ECO:0000313" key="2">
    <source>
        <dbReference type="EMBL" id="BCU69357.1"/>
    </source>
</evidence>
<dbReference type="EMBL" id="AP024597">
    <property type="protein sequence ID" value="BCU69357.1"/>
    <property type="molecule type" value="Genomic_DNA"/>
</dbReference>
<proteinExistence type="predicted"/>
<protein>
    <submittedName>
        <fullName evidence="2">Uncharacterized protein</fullName>
    </submittedName>
</protein>
<evidence type="ECO:0000313" key="3">
    <source>
        <dbReference type="Proteomes" id="UP000825123"/>
    </source>
</evidence>